<dbReference type="PANTHER" id="PTHR47306">
    <property type="entry name" value="SI:CH211-178J18.4-RELATED"/>
    <property type="match status" value="1"/>
</dbReference>
<protein>
    <submittedName>
        <fullName evidence="2">Uncharacterized protein</fullName>
    </submittedName>
</protein>
<dbReference type="Proteomes" id="UP001557470">
    <property type="component" value="Unassembled WGS sequence"/>
</dbReference>
<dbReference type="EMBL" id="JAGEUA010000002">
    <property type="protein sequence ID" value="KAL1005579.1"/>
    <property type="molecule type" value="Genomic_DNA"/>
</dbReference>
<name>A0ABD0X9B2_UMBPY</name>
<gene>
    <name evidence="2" type="ORF">UPYG_G00060910</name>
</gene>
<evidence type="ECO:0000256" key="1">
    <source>
        <dbReference type="SAM" id="MobiDB-lite"/>
    </source>
</evidence>
<dbReference type="PANTHER" id="PTHR47306:SF2">
    <property type="entry name" value="CORE-BINDING (CB) DOMAIN-CONTAINING PROTEIN"/>
    <property type="match status" value="1"/>
</dbReference>
<accession>A0ABD0X9B2</accession>
<feature type="region of interest" description="Disordered" evidence="1">
    <location>
        <begin position="104"/>
        <end position="148"/>
    </location>
</feature>
<sequence>MSPKRNDSRLPLNCKFCNKVFRKLTQHLNLKCMKGASKDDIMSVRDAARKAAYEHLEKGMVVDYRHLEGLLSLPEDRLKVVSWLEEHEHIIKNKKSLPVVAPRVKEAQQNETPEPSEEQSMETAASETEMDTDMMTEQESPPYQPHTTLTSESLTLAECVEVLTVAEPRFLKIFVSATSDCPLSTKDCLHYLYYLEALLMLKHMQRPAVVKNMTVEEWCIRKKMKTNAAKYFLIGVKEQKMGAPAVATIFLDQQEEGWMDVYYTKIRPELLKNCDPDKEEAEDKFFISSTGSPIDNPLNDLSKFQRK</sequence>
<proteinExistence type="predicted"/>
<comment type="caution">
    <text evidence="2">The sequence shown here is derived from an EMBL/GenBank/DDBJ whole genome shotgun (WGS) entry which is preliminary data.</text>
</comment>
<keyword evidence="3" id="KW-1185">Reference proteome</keyword>
<feature type="region of interest" description="Disordered" evidence="1">
    <location>
        <begin position="286"/>
        <end position="307"/>
    </location>
</feature>
<evidence type="ECO:0000313" key="3">
    <source>
        <dbReference type="Proteomes" id="UP001557470"/>
    </source>
</evidence>
<organism evidence="2 3">
    <name type="scientific">Umbra pygmaea</name>
    <name type="common">Eastern mudminnow</name>
    <dbReference type="NCBI Taxonomy" id="75934"/>
    <lineage>
        <taxon>Eukaryota</taxon>
        <taxon>Metazoa</taxon>
        <taxon>Chordata</taxon>
        <taxon>Craniata</taxon>
        <taxon>Vertebrata</taxon>
        <taxon>Euteleostomi</taxon>
        <taxon>Actinopterygii</taxon>
        <taxon>Neopterygii</taxon>
        <taxon>Teleostei</taxon>
        <taxon>Protacanthopterygii</taxon>
        <taxon>Esociformes</taxon>
        <taxon>Umbridae</taxon>
        <taxon>Umbra</taxon>
    </lineage>
</organism>
<reference evidence="2 3" key="1">
    <citation type="submission" date="2024-06" db="EMBL/GenBank/DDBJ databases">
        <authorList>
            <person name="Pan Q."/>
            <person name="Wen M."/>
            <person name="Jouanno E."/>
            <person name="Zahm M."/>
            <person name="Klopp C."/>
            <person name="Cabau C."/>
            <person name="Louis A."/>
            <person name="Berthelot C."/>
            <person name="Parey E."/>
            <person name="Roest Crollius H."/>
            <person name="Montfort J."/>
            <person name="Robinson-Rechavi M."/>
            <person name="Bouchez O."/>
            <person name="Lampietro C."/>
            <person name="Lopez Roques C."/>
            <person name="Donnadieu C."/>
            <person name="Postlethwait J."/>
            <person name="Bobe J."/>
            <person name="Verreycken H."/>
            <person name="Guiguen Y."/>
        </authorList>
    </citation>
    <scope>NUCLEOTIDE SEQUENCE [LARGE SCALE GENOMIC DNA]</scope>
    <source>
        <strain evidence="2">Up_M1</strain>
        <tissue evidence="2">Testis</tissue>
    </source>
</reference>
<dbReference type="AlphaFoldDB" id="A0ABD0X9B2"/>
<evidence type="ECO:0000313" key="2">
    <source>
        <dbReference type="EMBL" id="KAL1005579.1"/>
    </source>
</evidence>